<protein>
    <submittedName>
        <fullName evidence="1">Uncharacterized protein</fullName>
    </submittedName>
</protein>
<sequence length="97" mass="10899">GYPEINDRGLDLRRFGHLVDVPQSNEPFENIPADAPLSNEHNILQSNAHLSNEPMLINVIISNELMLTNVPLSIEPEPIIGKTEPSAELQFEYNPNR</sequence>
<dbReference type="EMBL" id="JACGCM010000354">
    <property type="protein sequence ID" value="KAF6173136.1"/>
    <property type="molecule type" value="Genomic_DNA"/>
</dbReference>
<keyword evidence="2" id="KW-1185">Reference proteome</keyword>
<accession>A0A7J7P118</accession>
<feature type="non-terminal residue" evidence="1">
    <location>
        <position position="1"/>
    </location>
</feature>
<evidence type="ECO:0000313" key="1">
    <source>
        <dbReference type="EMBL" id="KAF6173136.1"/>
    </source>
</evidence>
<evidence type="ECO:0000313" key="2">
    <source>
        <dbReference type="Proteomes" id="UP000541444"/>
    </source>
</evidence>
<reference evidence="1 2" key="1">
    <citation type="journal article" date="2020" name="IScience">
        <title>Genome Sequencing of the Endangered Kingdonia uniflora (Circaeasteraceae, Ranunculales) Reveals Potential Mechanisms of Evolutionary Specialization.</title>
        <authorList>
            <person name="Sun Y."/>
            <person name="Deng T."/>
            <person name="Zhang A."/>
            <person name="Moore M.J."/>
            <person name="Landis J.B."/>
            <person name="Lin N."/>
            <person name="Zhang H."/>
            <person name="Zhang X."/>
            <person name="Huang J."/>
            <person name="Zhang X."/>
            <person name="Sun H."/>
            <person name="Wang H."/>
        </authorList>
    </citation>
    <scope>NUCLEOTIDE SEQUENCE [LARGE SCALE GENOMIC DNA]</scope>
    <source>
        <strain evidence="1">TB1705</strain>
        <tissue evidence="1">Leaf</tissue>
    </source>
</reference>
<gene>
    <name evidence="1" type="ORF">GIB67_028434</name>
</gene>
<name>A0A7J7P118_9MAGN</name>
<proteinExistence type="predicted"/>
<dbReference type="Proteomes" id="UP000541444">
    <property type="component" value="Unassembled WGS sequence"/>
</dbReference>
<comment type="caution">
    <text evidence="1">The sequence shown here is derived from an EMBL/GenBank/DDBJ whole genome shotgun (WGS) entry which is preliminary data.</text>
</comment>
<dbReference type="AlphaFoldDB" id="A0A7J7P118"/>
<organism evidence="1 2">
    <name type="scientific">Kingdonia uniflora</name>
    <dbReference type="NCBI Taxonomy" id="39325"/>
    <lineage>
        <taxon>Eukaryota</taxon>
        <taxon>Viridiplantae</taxon>
        <taxon>Streptophyta</taxon>
        <taxon>Embryophyta</taxon>
        <taxon>Tracheophyta</taxon>
        <taxon>Spermatophyta</taxon>
        <taxon>Magnoliopsida</taxon>
        <taxon>Ranunculales</taxon>
        <taxon>Circaeasteraceae</taxon>
        <taxon>Kingdonia</taxon>
    </lineage>
</organism>